<dbReference type="InterPro" id="IPR042099">
    <property type="entry name" value="ANL_N_sf"/>
</dbReference>
<gene>
    <name evidence="5" type="ORF">UFOPK3427_01876</name>
</gene>
<feature type="domain" description="AMP-dependent synthetase/ligase" evidence="3">
    <location>
        <begin position="32"/>
        <end position="393"/>
    </location>
</feature>
<dbReference type="Gene3D" id="3.30.300.30">
    <property type="match status" value="1"/>
</dbReference>
<organism evidence="5">
    <name type="scientific">freshwater metagenome</name>
    <dbReference type="NCBI Taxonomy" id="449393"/>
    <lineage>
        <taxon>unclassified sequences</taxon>
        <taxon>metagenomes</taxon>
        <taxon>ecological metagenomes</taxon>
    </lineage>
</organism>
<dbReference type="PANTHER" id="PTHR43767">
    <property type="entry name" value="LONG-CHAIN-FATTY-ACID--COA LIGASE"/>
    <property type="match status" value="1"/>
</dbReference>
<evidence type="ECO:0000259" key="3">
    <source>
        <dbReference type="Pfam" id="PF00501"/>
    </source>
</evidence>
<dbReference type="GO" id="GO:0016877">
    <property type="term" value="F:ligase activity, forming carbon-sulfur bonds"/>
    <property type="evidence" value="ECO:0007669"/>
    <property type="project" value="UniProtKB-ARBA"/>
</dbReference>
<dbReference type="Gene3D" id="3.40.50.12780">
    <property type="entry name" value="N-terminal domain of ligase-like"/>
    <property type="match status" value="1"/>
</dbReference>
<dbReference type="PANTHER" id="PTHR43767:SF11">
    <property type="entry name" value="MEDIUM-CHAIN-FATTY-ACID--COA LIGASE"/>
    <property type="match status" value="1"/>
</dbReference>
<sequence>MNSTMQNPPLLISDIFNFGESTFANSEVITVEESGYRRATFQEVGLRARKLATALSTLGVGQGDRVGTFLWNNQGHMEAYLAVPSMGSVLHTLNIRLFPEQLVYVINHAEDKVLIVDDVLIPLLAPIFDQLTTIEHVIVVGNGDSSALGTVLNYEELLAQSEPMMSWPELDETSAAAMCYTSGTTGNPKGVVYSHRSTYLHSAAQTAANSLGICESDRILVIVPMFHANAWGTPYSAWMSGSDVILPQQHMMGNALMRIIPELQPTVACGVPTVWNDLLAVSEGKDVDLSSIRGITSGGSAIPRTLIEAFEERFGVSIIQGWGMTETSPLAALAIPPVQTKPEDLMDYRVKAGRIVMGVEVRVTEDDGTVLPNDGESVGEFEIRGPWVTASYYLDDDPEKFRDGWLRTGDVGTLDPEGFMTISDRTKDVIKSGGEWISSVELEGEVMAHPDVYEAAVVAIPDDRWQERPLVCVVAKPGTSPTPVELRNYLEGRVATWWIPDHWAFVETIPKTSVGKFDKKVLRAQHANGELSVIDTRNPEKS</sequence>
<evidence type="ECO:0000256" key="2">
    <source>
        <dbReference type="ARBA" id="ARBA00022598"/>
    </source>
</evidence>
<reference evidence="5" key="1">
    <citation type="submission" date="2020-05" db="EMBL/GenBank/DDBJ databases">
        <authorList>
            <person name="Chiriac C."/>
            <person name="Salcher M."/>
            <person name="Ghai R."/>
            <person name="Kavagutti S V."/>
        </authorList>
    </citation>
    <scope>NUCLEOTIDE SEQUENCE</scope>
</reference>
<dbReference type="InterPro" id="IPR000873">
    <property type="entry name" value="AMP-dep_synth/lig_dom"/>
</dbReference>
<dbReference type="NCBIfam" id="NF004837">
    <property type="entry name" value="PRK06187.1"/>
    <property type="match status" value="1"/>
</dbReference>
<accession>A0A6J7ERM5</accession>
<dbReference type="InterPro" id="IPR020845">
    <property type="entry name" value="AMP-binding_CS"/>
</dbReference>
<protein>
    <submittedName>
        <fullName evidence="5">Unannotated protein</fullName>
    </submittedName>
</protein>
<keyword evidence="2" id="KW-0436">Ligase</keyword>
<name>A0A6J7ERM5_9ZZZZ</name>
<evidence type="ECO:0000313" key="5">
    <source>
        <dbReference type="EMBL" id="CAB4884318.1"/>
    </source>
</evidence>
<dbReference type="FunFam" id="3.30.300.30:FF:000008">
    <property type="entry name" value="2,3-dihydroxybenzoate-AMP ligase"/>
    <property type="match status" value="1"/>
</dbReference>
<evidence type="ECO:0000259" key="4">
    <source>
        <dbReference type="Pfam" id="PF13193"/>
    </source>
</evidence>
<comment type="similarity">
    <text evidence="1">Belongs to the ATP-dependent AMP-binding enzyme family.</text>
</comment>
<dbReference type="EMBL" id="CAFBLT010000004">
    <property type="protein sequence ID" value="CAB4884318.1"/>
    <property type="molecule type" value="Genomic_DNA"/>
</dbReference>
<dbReference type="Pfam" id="PF13193">
    <property type="entry name" value="AMP-binding_C"/>
    <property type="match status" value="1"/>
</dbReference>
<dbReference type="InterPro" id="IPR025110">
    <property type="entry name" value="AMP-bd_C"/>
</dbReference>
<dbReference type="InterPro" id="IPR045851">
    <property type="entry name" value="AMP-bd_C_sf"/>
</dbReference>
<dbReference type="SUPFAM" id="SSF56801">
    <property type="entry name" value="Acetyl-CoA synthetase-like"/>
    <property type="match status" value="1"/>
</dbReference>
<dbReference type="AlphaFoldDB" id="A0A6J7ERM5"/>
<dbReference type="InterPro" id="IPR050237">
    <property type="entry name" value="ATP-dep_AMP-bd_enzyme"/>
</dbReference>
<dbReference type="CDD" id="cd12119">
    <property type="entry name" value="ttLC_FACS_AlkK_like"/>
    <property type="match status" value="1"/>
</dbReference>
<evidence type="ECO:0000256" key="1">
    <source>
        <dbReference type="ARBA" id="ARBA00006432"/>
    </source>
</evidence>
<feature type="domain" description="AMP-binding enzyme C-terminal" evidence="4">
    <location>
        <begin position="441"/>
        <end position="516"/>
    </location>
</feature>
<dbReference type="Pfam" id="PF00501">
    <property type="entry name" value="AMP-binding"/>
    <property type="match status" value="1"/>
</dbReference>
<dbReference type="PROSITE" id="PS00455">
    <property type="entry name" value="AMP_BINDING"/>
    <property type="match status" value="1"/>
</dbReference>
<proteinExistence type="inferred from homology"/>